<gene>
    <name evidence="1" type="ORF">GWI33_011147</name>
</gene>
<accession>A0A834IA55</accession>
<evidence type="ECO:0000313" key="2">
    <source>
        <dbReference type="Proteomes" id="UP000625711"/>
    </source>
</evidence>
<comment type="caution">
    <text evidence="1">The sequence shown here is derived from an EMBL/GenBank/DDBJ whole genome shotgun (WGS) entry which is preliminary data.</text>
</comment>
<organism evidence="1 2">
    <name type="scientific">Rhynchophorus ferrugineus</name>
    <name type="common">Red palm weevil</name>
    <name type="synonym">Curculio ferrugineus</name>
    <dbReference type="NCBI Taxonomy" id="354439"/>
    <lineage>
        <taxon>Eukaryota</taxon>
        <taxon>Metazoa</taxon>
        <taxon>Ecdysozoa</taxon>
        <taxon>Arthropoda</taxon>
        <taxon>Hexapoda</taxon>
        <taxon>Insecta</taxon>
        <taxon>Pterygota</taxon>
        <taxon>Neoptera</taxon>
        <taxon>Endopterygota</taxon>
        <taxon>Coleoptera</taxon>
        <taxon>Polyphaga</taxon>
        <taxon>Cucujiformia</taxon>
        <taxon>Curculionidae</taxon>
        <taxon>Dryophthorinae</taxon>
        <taxon>Rhynchophorus</taxon>
    </lineage>
</organism>
<protein>
    <submittedName>
        <fullName evidence="1">Uncharacterized protein</fullName>
    </submittedName>
</protein>
<name>A0A834IA55_RHYFE</name>
<dbReference type="EMBL" id="JAACXV010008790">
    <property type="protein sequence ID" value="KAF7275914.1"/>
    <property type="molecule type" value="Genomic_DNA"/>
</dbReference>
<sequence length="72" mass="7810">MGIDFADNLNFSVPVDVVKGALTLIHAAGRLVFTWAQIREWKLDARARSFPENSSVAPRVARGGQPLAVVCC</sequence>
<proteinExistence type="predicted"/>
<dbReference type="Proteomes" id="UP000625711">
    <property type="component" value="Unassembled WGS sequence"/>
</dbReference>
<reference evidence="1" key="1">
    <citation type="submission" date="2020-08" db="EMBL/GenBank/DDBJ databases">
        <title>Genome sequencing and assembly of the red palm weevil Rhynchophorus ferrugineus.</title>
        <authorList>
            <person name="Dias G.B."/>
            <person name="Bergman C.M."/>
            <person name="Manee M."/>
        </authorList>
    </citation>
    <scope>NUCLEOTIDE SEQUENCE</scope>
    <source>
        <strain evidence="1">AA-2017</strain>
        <tissue evidence="1">Whole larva</tissue>
    </source>
</reference>
<dbReference type="AlphaFoldDB" id="A0A834IA55"/>
<evidence type="ECO:0000313" key="1">
    <source>
        <dbReference type="EMBL" id="KAF7275914.1"/>
    </source>
</evidence>
<keyword evidence="2" id="KW-1185">Reference proteome</keyword>